<proteinExistence type="predicted"/>
<gene>
    <name evidence="1" type="ORF">NM208_g13191</name>
</gene>
<name>A0ACC1RKV8_9HYPO</name>
<organism evidence="1 2">
    <name type="scientific">Fusarium decemcellulare</name>
    <dbReference type="NCBI Taxonomy" id="57161"/>
    <lineage>
        <taxon>Eukaryota</taxon>
        <taxon>Fungi</taxon>
        <taxon>Dikarya</taxon>
        <taxon>Ascomycota</taxon>
        <taxon>Pezizomycotina</taxon>
        <taxon>Sordariomycetes</taxon>
        <taxon>Hypocreomycetidae</taxon>
        <taxon>Hypocreales</taxon>
        <taxon>Nectriaceae</taxon>
        <taxon>Fusarium</taxon>
        <taxon>Fusarium decemcellulare species complex</taxon>
    </lineage>
</organism>
<dbReference type="Proteomes" id="UP001148629">
    <property type="component" value="Unassembled WGS sequence"/>
</dbReference>
<dbReference type="EMBL" id="JANRMS010002623">
    <property type="protein sequence ID" value="KAJ3521663.1"/>
    <property type="molecule type" value="Genomic_DNA"/>
</dbReference>
<comment type="caution">
    <text evidence="1">The sequence shown here is derived from an EMBL/GenBank/DDBJ whole genome shotgun (WGS) entry which is preliminary data.</text>
</comment>
<accession>A0ACC1RKV8</accession>
<sequence>MATTLLLLPLELVANVVDQFSDGGQAAAFSQCSRLMHDLAFGKVFDLKFRKRPVTKSRFNDLFNHAVNVDSVRIVDWLLSHELGYLLKEASSSFSIYWDWDTTHLDHALFNDAPKVTTHLLRLGYSDYAAEADCAPLYLALCRHNHDFSHDLDKPLQFAAQHNLLRTMRLLLHRGANPNAFSQCGVTAIYIAVQALFRGWGLEDELVKCKKSMSLLLDFGADVNLQSENCGVHFHEVHGWRLGCINSREGTTALHLAAFEDNREVTSFLLENGANPHNDASAAPLLLDIPPKLLNPVVQLSTGTTALHLACRFGKRDFVRILLTRGANVHTTDARGDTPLHEVMSHERYQLHDSIRTDLVRDLIDHGASQHIRNFQGDTAQHLAWRHPSPKVRRLFGIESRHTDYWWDRVPQGPRWPQDTRVRTPWLNNTSLINYGRTRNSSGIEWVPGALKSPSVPDINSHVEFPNLGVPNIRSLEEFPRLPTQQAFDIDSFEEFPDLGVPNMNSFEEFPSFPPYLPLAKHHKGLRTKQGRAYAKVRTPMKELSTMRQRSNGHKGKWVALEW</sequence>
<protein>
    <submittedName>
        <fullName evidence="1">Uncharacterized protein</fullName>
    </submittedName>
</protein>
<keyword evidence="2" id="KW-1185">Reference proteome</keyword>
<evidence type="ECO:0000313" key="2">
    <source>
        <dbReference type="Proteomes" id="UP001148629"/>
    </source>
</evidence>
<evidence type="ECO:0000313" key="1">
    <source>
        <dbReference type="EMBL" id="KAJ3521663.1"/>
    </source>
</evidence>
<reference evidence="1" key="1">
    <citation type="submission" date="2022-08" db="EMBL/GenBank/DDBJ databases">
        <title>Genome Sequence of Fusarium decemcellulare.</title>
        <authorList>
            <person name="Buettner E."/>
        </authorList>
    </citation>
    <scope>NUCLEOTIDE SEQUENCE</scope>
    <source>
        <strain evidence="1">Babe19</strain>
    </source>
</reference>